<gene>
    <name evidence="3" type="ORF">O6P43_022200</name>
</gene>
<protein>
    <submittedName>
        <fullName evidence="3">Transmembrane protein</fullName>
    </submittedName>
</protein>
<evidence type="ECO:0000313" key="4">
    <source>
        <dbReference type="Proteomes" id="UP001163823"/>
    </source>
</evidence>
<dbReference type="AlphaFoldDB" id="A0AAD7PHV0"/>
<sequence>MAGPEQVNVAGAQGMKMPAAGQQKTEALHQRTKLPYCPMRMAIGGFAATVVIGYFVLYSKKKPEASAMDVAKVATGVSDPDNTHPRK</sequence>
<feature type="region of interest" description="Disordered" evidence="1">
    <location>
        <begin position="1"/>
        <end position="26"/>
    </location>
</feature>
<keyword evidence="4" id="KW-1185">Reference proteome</keyword>
<accession>A0AAD7PHV0</accession>
<evidence type="ECO:0000256" key="1">
    <source>
        <dbReference type="SAM" id="MobiDB-lite"/>
    </source>
</evidence>
<evidence type="ECO:0000313" key="3">
    <source>
        <dbReference type="EMBL" id="KAJ7955647.1"/>
    </source>
</evidence>
<dbReference type="PANTHER" id="PTHR33919">
    <property type="entry name" value="OS09G0127700 PROTEIN"/>
    <property type="match status" value="1"/>
</dbReference>
<keyword evidence="2" id="KW-1133">Transmembrane helix</keyword>
<dbReference type="PANTHER" id="PTHR33919:SF7">
    <property type="entry name" value="PROTEIN, PUTATIVE-RELATED"/>
    <property type="match status" value="1"/>
</dbReference>
<organism evidence="3 4">
    <name type="scientific">Quillaja saponaria</name>
    <name type="common">Soap bark tree</name>
    <dbReference type="NCBI Taxonomy" id="32244"/>
    <lineage>
        <taxon>Eukaryota</taxon>
        <taxon>Viridiplantae</taxon>
        <taxon>Streptophyta</taxon>
        <taxon>Embryophyta</taxon>
        <taxon>Tracheophyta</taxon>
        <taxon>Spermatophyta</taxon>
        <taxon>Magnoliopsida</taxon>
        <taxon>eudicotyledons</taxon>
        <taxon>Gunneridae</taxon>
        <taxon>Pentapetalae</taxon>
        <taxon>rosids</taxon>
        <taxon>fabids</taxon>
        <taxon>Fabales</taxon>
        <taxon>Quillajaceae</taxon>
        <taxon>Quillaja</taxon>
    </lineage>
</organism>
<dbReference type="KEGG" id="qsa:O6P43_022200"/>
<keyword evidence="2 3" id="KW-0812">Transmembrane</keyword>
<keyword evidence="2" id="KW-0472">Membrane</keyword>
<comment type="caution">
    <text evidence="3">The sequence shown here is derived from an EMBL/GenBank/DDBJ whole genome shotgun (WGS) entry which is preliminary data.</text>
</comment>
<evidence type="ECO:0000256" key="2">
    <source>
        <dbReference type="SAM" id="Phobius"/>
    </source>
</evidence>
<name>A0AAD7PHV0_QUISA</name>
<proteinExistence type="predicted"/>
<feature type="transmembrane region" description="Helical" evidence="2">
    <location>
        <begin position="39"/>
        <end position="58"/>
    </location>
</feature>
<reference evidence="3" key="1">
    <citation type="journal article" date="2023" name="Science">
        <title>Elucidation of the pathway for biosynthesis of saponin adjuvants from the soapbark tree.</title>
        <authorList>
            <person name="Reed J."/>
            <person name="Orme A."/>
            <person name="El-Demerdash A."/>
            <person name="Owen C."/>
            <person name="Martin L.B.B."/>
            <person name="Misra R.C."/>
            <person name="Kikuchi S."/>
            <person name="Rejzek M."/>
            <person name="Martin A.C."/>
            <person name="Harkess A."/>
            <person name="Leebens-Mack J."/>
            <person name="Louveau T."/>
            <person name="Stephenson M.J."/>
            <person name="Osbourn A."/>
        </authorList>
    </citation>
    <scope>NUCLEOTIDE SEQUENCE</scope>
    <source>
        <strain evidence="3">S10</strain>
    </source>
</reference>
<dbReference type="EMBL" id="JARAOO010000009">
    <property type="protein sequence ID" value="KAJ7955647.1"/>
    <property type="molecule type" value="Genomic_DNA"/>
</dbReference>
<dbReference type="Proteomes" id="UP001163823">
    <property type="component" value="Chromosome 9"/>
</dbReference>